<proteinExistence type="predicted"/>
<gene>
    <name evidence="8" type="ORF">SAMN06265353_0667</name>
</gene>
<dbReference type="Pfam" id="PF01103">
    <property type="entry name" value="Omp85"/>
    <property type="match status" value="1"/>
</dbReference>
<evidence type="ECO:0000259" key="6">
    <source>
        <dbReference type="Pfam" id="PF01103"/>
    </source>
</evidence>
<dbReference type="AlphaFoldDB" id="A0A285NUR2"/>
<keyword evidence="2" id="KW-0812">Transmembrane</keyword>
<sequence>MLFFLIVLFPIMALSKVFIISNYPLPKNNIEKVINEDNYLDIVEVIKHIEGIKDVSIKKEGEDTYIYIERYPILKKVIIKGNLSLWKDTIMSRLGLYKGMPVKDISKESIQERLKKLYRDEGFLDVKVAVTFETSQDGYIYLYISIEEGDIYFTGGGIYEGATFKSDKLSRAIQIVKGRVAKESQFEEKVFALQDFYMDEGYLDSFVYFKGIRKERTKGPFFSVLFPVDDSIEKKPTRIVGSLLEGFSNLFRHPVGTFKAISGRGHIAYPIFNIIEGNRYSINFEGAVFFSHEQLLNISGLKEKGVDIFSLEEAKENIESAYRKKGFFDVNVSYKAMGNSVFFYIKEGQRYTAFLEDTEFPYDEDKISSILEERLNRLKEEGYTLAEGSFSLNLDKEKKEAYVKLVINKGKRQILRKILYQGDDKKLAKIFRQYNDILPAIYDTHIIEKLNLDIKKYLQEMGYMEGDFDTNVSIDESVDSVYYTYTYTVSKGPRYRLGQDIYYGYLHTSPKELAYMTVKDEFYSEKDTDRTINNFISSDLFSGVKIDTFLDRGAKKVHRLIQLAEDKRGIYDISLGYNTQEKVVLDTFLGWKNLLGIGLNTNFRYRRTGKRELYSLDISDNFLFTRKLWLRTSLFNNYEEHLNYTLTSKGISSSVGYRITDNTSVGITLSRTTNSALGEVVDLYKYGVFLLREYKDNLFSPKRVHYDSITLSRAVGDREYTKFELSTFYLIPLRRGINLSFKVAGGYVGKSAPVFDRFFLGGLRDLRGYSFESVGQPSGGRYYTFGRLELEFPIKSPLVVIAFADVGNVGDKLSHAIRNPKKDVGASVGIKTPVGPIRFDVAFPLERDIPKRLRLYLSVGYYY</sequence>
<keyword evidence="3" id="KW-0732">Signal</keyword>
<dbReference type="InterPro" id="IPR010827">
    <property type="entry name" value="BamA/TamA_POTRA"/>
</dbReference>
<evidence type="ECO:0000313" key="9">
    <source>
        <dbReference type="Proteomes" id="UP000218627"/>
    </source>
</evidence>
<feature type="domain" description="POTRA" evidence="7">
    <location>
        <begin position="159"/>
        <end position="207"/>
    </location>
</feature>
<dbReference type="PANTHER" id="PTHR12815">
    <property type="entry name" value="SORTING AND ASSEMBLY MACHINERY SAMM50 PROTEIN FAMILY MEMBER"/>
    <property type="match status" value="1"/>
</dbReference>
<evidence type="ECO:0000256" key="3">
    <source>
        <dbReference type="ARBA" id="ARBA00022729"/>
    </source>
</evidence>
<evidence type="ECO:0000259" key="7">
    <source>
        <dbReference type="Pfam" id="PF07244"/>
    </source>
</evidence>
<dbReference type="PANTHER" id="PTHR12815:SF47">
    <property type="entry name" value="TRANSLOCATION AND ASSEMBLY MODULE SUBUNIT TAMA"/>
    <property type="match status" value="1"/>
</dbReference>
<evidence type="ECO:0000256" key="1">
    <source>
        <dbReference type="ARBA" id="ARBA00004370"/>
    </source>
</evidence>
<dbReference type="Pfam" id="PF07244">
    <property type="entry name" value="POTRA"/>
    <property type="match status" value="3"/>
</dbReference>
<dbReference type="RefSeq" id="WP_096601090.1">
    <property type="nucleotide sequence ID" value="NZ_OBEN01000002.1"/>
</dbReference>
<evidence type="ECO:0000313" key="8">
    <source>
        <dbReference type="EMBL" id="SNZ13232.1"/>
    </source>
</evidence>
<dbReference type="InterPro" id="IPR039910">
    <property type="entry name" value="D15-like"/>
</dbReference>
<keyword evidence="9" id="KW-1185">Reference proteome</keyword>
<dbReference type="Gene3D" id="3.10.20.310">
    <property type="entry name" value="membrane protein fhac"/>
    <property type="match status" value="3"/>
</dbReference>
<reference evidence="9" key="1">
    <citation type="submission" date="2017-09" db="EMBL/GenBank/DDBJ databases">
        <authorList>
            <person name="Varghese N."/>
            <person name="Submissions S."/>
        </authorList>
    </citation>
    <scope>NUCLEOTIDE SEQUENCE [LARGE SCALE GENOMIC DNA]</scope>
    <source>
        <strain evidence="9">DSM 2913</strain>
    </source>
</reference>
<organism evidence="8 9">
    <name type="scientific">Hydrogenobacter hydrogenophilus</name>
    <dbReference type="NCBI Taxonomy" id="35835"/>
    <lineage>
        <taxon>Bacteria</taxon>
        <taxon>Pseudomonadati</taxon>
        <taxon>Aquificota</taxon>
        <taxon>Aquificia</taxon>
        <taxon>Aquificales</taxon>
        <taxon>Aquificaceae</taxon>
        <taxon>Hydrogenobacter</taxon>
    </lineage>
</organism>
<accession>A0A285NUR2</accession>
<evidence type="ECO:0000256" key="2">
    <source>
        <dbReference type="ARBA" id="ARBA00022692"/>
    </source>
</evidence>
<name>A0A285NUR2_9AQUI</name>
<protein>
    <submittedName>
        <fullName evidence="8">Outer membrane protein insertion porin family</fullName>
    </submittedName>
</protein>
<dbReference type="OrthoDB" id="9803054at2"/>
<dbReference type="Proteomes" id="UP000218627">
    <property type="component" value="Unassembled WGS sequence"/>
</dbReference>
<keyword evidence="4" id="KW-0472">Membrane</keyword>
<feature type="domain" description="Bacterial surface antigen (D15)" evidence="6">
    <location>
        <begin position="593"/>
        <end position="847"/>
    </location>
</feature>
<evidence type="ECO:0000256" key="4">
    <source>
        <dbReference type="ARBA" id="ARBA00023136"/>
    </source>
</evidence>
<feature type="domain" description="POTRA" evidence="7">
    <location>
        <begin position="281"/>
        <end position="348"/>
    </location>
</feature>
<dbReference type="InterPro" id="IPR000184">
    <property type="entry name" value="Bac_surfAg_D15"/>
</dbReference>
<dbReference type="GO" id="GO:0019867">
    <property type="term" value="C:outer membrane"/>
    <property type="evidence" value="ECO:0007669"/>
    <property type="project" value="InterPro"/>
</dbReference>
<dbReference type="Gene3D" id="2.40.160.50">
    <property type="entry name" value="membrane protein fhac: a member of the omp85/tpsb transporter family"/>
    <property type="match status" value="1"/>
</dbReference>
<comment type="subcellular location">
    <subcellularLocation>
        <location evidence="1">Membrane</location>
    </subcellularLocation>
</comment>
<feature type="domain" description="POTRA" evidence="7">
    <location>
        <begin position="73"/>
        <end position="149"/>
    </location>
</feature>
<dbReference type="EMBL" id="OBEN01000002">
    <property type="protein sequence ID" value="SNZ13232.1"/>
    <property type="molecule type" value="Genomic_DNA"/>
</dbReference>
<evidence type="ECO:0000256" key="5">
    <source>
        <dbReference type="ARBA" id="ARBA00023237"/>
    </source>
</evidence>
<keyword evidence="5" id="KW-0998">Cell outer membrane</keyword>